<dbReference type="InterPro" id="IPR028325">
    <property type="entry name" value="VG_K_chnl"/>
</dbReference>
<accession>A0A7X6MTU1</accession>
<evidence type="ECO:0000256" key="6">
    <source>
        <dbReference type="ARBA" id="ARBA00023136"/>
    </source>
</evidence>
<evidence type="ECO:0000259" key="9">
    <source>
        <dbReference type="Pfam" id="PF07885"/>
    </source>
</evidence>
<evidence type="ECO:0000313" key="11">
    <source>
        <dbReference type="Proteomes" id="UP000518188"/>
    </source>
</evidence>
<protein>
    <submittedName>
        <fullName evidence="10">Two pore domain potassium channel family protein</fullName>
    </submittedName>
</protein>
<dbReference type="RefSeq" id="WP_044522155.1">
    <property type="nucleotide sequence ID" value="NZ_HG322953.1"/>
</dbReference>
<keyword evidence="4 8" id="KW-1133">Transmembrane helix</keyword>
<name>A0A7X6MTU1_9MYCO</name>
<dbReference type="Gene3D" id="1.10.287.70">
    <property type="match status" value="1"/>
</dbReference>
<dbReference type="GO" id="GO:0008076">
    <property type="term" value="C:voltage-gated potassium channel complex"/>
    <property type="evidence" value="ECO:0007669"/>
    <property type="project" value="InterPro"/>
</dbReference>
<evidence type="ECO:0000256" key="8">
    <source>
        <dbReference type="SAM" id="Phobius"/>
    </source>
</evidence>
<dbReference type="PANTHER" id="PTHR11537">
    <property type="entry name" value="VOLTAGE-GATED POTASSIUM CHANNEL"/>
    <property type="match status" value="1"/>
</dbReference>
<evidence type="ECO:0000256" key="1">
    <source>
        <dbReference type="ARBA" id="ARBA00004141"/>
    </source>
</evidence>
<evidence type="ECO:0000256" key="5">
    <source>
        <dbReference type="ARBA" id="ARBA00023065"/>
    </source>
</evidence>
<feature type="transmembrane region" description="Helical" evidence="8">
    <location>
        <begin position="150"/>
        <end position="167"/>
    </location>
</feature>
<dbReference type="InterPro" id="IPR027359">
    <property type="entry name" value="Volt_channel_dom_sf"/>
</dbReference>
<keyword evidence="6 8" id="KW-0472">Membrane</keyword>
<gene>
    <name evidence="10" type="ORF">HGA11_25545</name>
</gene>
<dbReference type="PANTHER" id="PTHR11537:SF254">
    <property type="entry name" value="POTASSIUM VOLTAGE-GATED CHANNEL PROTEIN SHAB"/>
    <property type="match status" value="1"/>
</dbReference>
<evidence type="ECO:0000256" key="4">
    <source>
        <dbReference type="ARBA" id="ARBA00022989"/>
    </source>
</evidence>
<feature type="transmembrane region" description="Helical" evidence="8">
    <location>
        <begin position="47"/>
        <end position="66"/>
    </location>
</feature>
<comment type="caution">
    <text evidence="10">The sequence shown here is derived from an EMBL/GenBank/DDBJ whole genome shotgun (WGS) entry which is preliminary data.</text>
</comment>
<feature type="transmembrane region" description="Helical" evidence="8">
    <location>
        <begin position="179"/>
        <end position="203"/>
    </location>
</feature>
<evidence type="ECO:0000313" key="10">
    <source>
        <dbReference type="EMBL" id="NKZ14351.1"/>
    </source>
</evidence>
<dbReference type="GO" id="GO:0005249">
    <property type="term" value="F:voltage-gated potassium channel activity"/>
    <property type="evidence" value="ECO:0007669"/>
    <property type="project" value="InterPro"/>
</dbReference>
<dbReference type="Pfam" id="PF07885">
    <property type="entry name" value="Ion_trans_2"/>
    <property type="match status" value="1"/>
</dbReference>
<dbReference type="Proteomes" id="UP000518188">
    <property type="component" value="Unassembled WGS sequence"/>
</dbReference>
<evidence type="ECO:0000256" key="7">
    <source>
        <dbReference type="ARBA" id="ARBA00023303"/>
    </source>
</evidence>
<comment type="subcellular location">
    <subcellularLocation>
        <location evidence="1">Membrane</location>
        <topology evidence="1">Multi-pass membrane protein</topology>
    </subcellularLocation>
</comment>
<dbReference type="EMBL" id="JAAXPJ010000012">
    <property type="protein sequence ID" value="NKZ14351.1"/>
    <property type="molecule type" value="Genomic_DNA"/>
</dbReference>
<keyword evidence="3 8" id="KW-0812">Transmembrane</keyword>
<evidence type="ECO:0000256" key="3">
    <source>
        <dbReference type="ARBA" id="ARBA00022692"/>
    </source>
</evidence>
<sequence length="249" mass="26969">MTIQQRLDRWEARAEWPLAAVAAVFLAAYTIEVLVQPHGLAARAVDLATLLTWAVFTADYAARLYLADDRKRWFRTHLVDLAIVLLPLLRPLRLLRLVVLIGVLQNAVGRAIRGKVVIYTVSGAILLVYVASLAVLQAERGQPDAHITDFGDAIWWAITTITTVGYGDMYPVTTTGRVIAALLMIGGISLVGSITATIASWIVQSVAADESAEAAVTAAHINELRAEIASLREELRSPAVEGSGTDHRP</sequence>
<feature type="transmembrane region" description="Helical" evidence="8">
    <location>
        <begin position="116"/>
        <end position="138"/>
    </location>
</feature>
<feature type="transmembrane region" description="Helical" evidence="8">
    <location>
        <begin position="16"/>
        <end position="35"/>
    </location>
</feature>
<evidence type="ECO:0000256" key="2">
    <source>
        <dbReference type="ARBA" id="ARBA00022448"/>
    </source>
</evidence>
<keyword evidence="2" id="KW-0813">Transport</keyword>
<dbReference type="Gene3D" id="1.20.120.350">
    <property type="entry name" value="Voltage-gated potassium channels. Chain C"/>
    <property type="match status" value="1"/>
</dbReference>
<dbReference type="InterPro" id="IPR013099">
    <property type="entry name" value="K_chnl_dom"/>
</dbReference>
<organism evidence="10 11">
    <name type="scientific">Mycolicibacterium septicum DSM 44393</name>
    <dbReference type="NCBI Taxonomy" id="1341646"/>
    <lineage>
        <taxon>Bacteria</taxon>
        <taxon>Bacillati</taxon>
        <taxon>Actinomycetota</taxon>
        <taxon>Actinomycetes</taxon>
        <taxon>Mycobacteriales</taxon>
        <taxon>Mycobacteriaceae</taxon>
        <taxon>Mycolicibacterium</taxon>
    </lineage>
</organism>
<dbReference type="AlphaFoldDB" id="A0A7X6MTU1"/>
<keyword evidence="7 10" id="KW-0407">Ion channel</keyword>
<dbReference type="SUPFAM" id="SSF81324">
    <property type="entry name" value="Voltage-gated potassium channels"/>
    <property type="match status" value="1"/>
</dbReference>
<dbReference type="GO" id="GO:0001508">
    <property type="term" value="P:action potential"/>
    <property type="evidence" value="ECO:0007669"/>
    <property type="project" value="TreeGrafter"/>
</dbReference>
<reference evidence="10 11" key="1">
    <citation type="submission" date="2020-04" db="EMBL/GenBank/DDBJ databases">
        <title>MicrobeNet Type strains.</title>
        <authorList>
            <person name="Nicholson A.C."/>
        </authorList>
    </citation>
    <scope>NUCLEOTIDE SEQUENCE [LARGE SCALE GENOMIC DNA]</scope>
    <source>
        <strain evidence="10 11">ATCC 700731</strain>
    </source>
</reference>
<feature type="domain" description="Potassium channel" evidence="9">
    <location>
        <begin position="125"/>
        <end position="203"/>
    </location>
</feature>
<keyword evidence="5" id="KW-0406">Ion transport</keyword>
<proteinExistence type="predicted"/>